<keyword evidence="2" id="KW-1185">Reference proteome</keyword>
<organism evidence="1 2">
    <name type="scientific">Antiquaquibacter oligotrophicus</name>
    <dbReference type="NCBI Taxonomy" id="2880260"/>
    <lineage>
        <taxon>Bacteria</taxon>
        <taxon>Bacillati</taxon>
        <taxon>Actinomycetota</taxon>
        <taxon>Actinomycetes</taxon>
        <taxon>Micrococcales</taxon>
        <taxon>Microbacteriaceae</taxon>
        <taxon>Antiquaquibacter</taxon>
    </lineage>
</organism>
<protein>
    <submittedName>
        <fullName evidence="1">Uncharacterized protein</fullName>
    </submittedName>
</protein>
<gene>
    <name evidence="1" type="ORF">M2152_001749</name>
</gene>
<reference evidence="1 2" key="1">
    <citation type="submission" date="2023-04" db="EMBL/GenBank/DDBJ databases">
        <title>Genome Encyclopedia of Bacteria and Archaea VI: Functional Genomics of Type Strains.</title>
        <authorList>
            <person name="Whitman W."/>
        </authorList>
    </citation>
    <scope>NUCLEOTIDE SEQUENCE [LARGE SCALE GENOMIC DNA]</scope>
    <source>
        <strain evidence="1 2">SG_E_30_P1</strain>
    </source>
</reference>
<sequence>MNRSDLASYLQQKGVPEDFYSLEGGNPSEAMVLDYSRSNLWYVYYSERGNGVLERVFAREEDACDYFLEPLRRGYGFVLPDL</sequence>
<comment type="caution">
    <text evidence="1">The sequence shown here is derived from an EMBL/GenBank/DDBJ whole genome shotgun (WGS) entry which is preliminary data.</text>
</comment>
<dbReference type="EMBL" id="JARXVQ010000001">
    <property type="protein sequence ID" value="MDH6181567.1"/>
    <property type="molecule type" value="Genomic_DNA"/>
</dbReference>
<dbReference type="Proteomes" id="UP001160142">
    <property type="component" value="Unassembled WGS sequence"/>
</dbReference>
<evidence type="ECO:0000313" key="1">
    <source>
        <dbReference type="EMBL" id="MDH6181567.1"/>
    </source>
</evidence>
<accession>A0ABT6KNI9</accession>
<name>A0ABT6KNI9_9MICO</name>
<proteinExistence type="predicted"/>
<evidence type="ECO:0000313" key="2">
    <source>
        <dbReference type="Proteomes" id="UP001160142"/>
    </source>
</evidence>